<keyword evidence="9 10" id="KW-0472">Membrane</keyword>
<proteinExistence type="inferred from homology"/>
<evidence type="ECO:0000256" key="3">
    <source>
        <dbReference type="ARBA" id="ARBA00022448"/>
    </source>
</evidence>
<evidence type="ECO:0000256" key="1">
    <source>
        <dbReference type="ARBA" id="ARBA00004383"/>
    </source>
</evidence>
<keyword evidence="7" id="KW-0653">Protein transport</keyword>
<evidence type="ECO:0000313" key="12">
    <source>
        <dbReference type="EMBL" id="SMO90099.1"/>
    </source>
</evidence>
<dbReference type="SUPFAM" id="SSF74653">
    <property type="entry name" value="TolA/TonB C-terminal domain"/>
    <property type="match status" value="1"/>
</dbReference>
<dbReference type="GO" id="GO:0055085">
    <property type="term" value="P:transmembrane transport"/>
    <property type="evidence" value="ECO:0007669"/>
    <property type="project" value="InterPro"/>
</dbReference>
<evidence type="ECO:0000256" key="9">
    <source>
        <dbReference type="ARBA" id="ARBA00023136"/>
    </source>
</evidence>
<dbReference type="NCBIfam" id="TIGR01352">
    <property type="entry name" value="tonB_Cterm"/>
    <property type="match status" value="1"/>
</dbReference>
<evidence type="ECO:0000256" key="2">
    <source>
        <dbReference type="ARBA" id="ARBA00006555"/>
    </source>
</evidence>
<evidence type="ECO:0000259" key="11">
    <source>
        <dbReference type="PROSITE" id="PS52015"/>
    </source>
</evidence>
<dbReference type="EMBL" id="FXTB01000013">
    <property type="protein sequence ID" value="SMO90099.1"/>
    <property type="molecule type" value="Genomic_DNA"/>
</dbReference>
<evidence type="ECO:0000256" key="10">
    <source>
        <dbReference type="SAM" id="Phobius"/>
    </source>
</evidence>
<keyword evidence="5" id="KW-0997">Cell inner membrane</keyword>
<dbReference type="CDD" id="cd07341">
    <property type="entry name" value="M56_BlaR1_MecR1_like"/>
    <property type="match status" value="1"/>
</dbReference>
<dbReference type="AlphaFoldDB" id="A0A521F1P9"/>
<sequence>MEYFINYLLESSLILGVLALFYRTVLHHEPFFKLNRVYLLLSLTLATVVPFVHISVSPPSTTDIEVQGFTNLLQAVNVYADEVQQTVVPVIAKNKTFGWLYLGGALAILLRLLFGLTRLGLLSKKARWIKYKDVRIADLPGNFNAFSFFHVIFVNRSLYTDDDLDKILVHEMSHVKHRHSLDVLLFEALLIVQWFNPFAWWIKNLLRELHEFQADRSVLNKGTAIGSYKKLLLHEATGARLFPVNNFNQSITKKRFKMMTNKTIKNKAFIKGLAAFFMIVSVAFFFACDRTADEELQQSTLEELQQITLQSEDMDPTFFIVEVMPQFPGGDMELRKYIAKSIKYPVDAQEQRKMGRVYVQFVVSKTGDVKDVKVLRSGGFESLDEEALRVVRAMPKWTPGLQRGQKVNVSYTIPINFVLQSNPPAQKEIEPIAQENDNEVIVVGY</sequence>
<dbReference type="GO" id="GO:0031992">
    <property type="term" value="F:energy transducer activity"/>
    <property type="evidence" value="ECO:0007669"/>
    <property type="project" value="TreeGrafter"/>
</dbReference>
<evidence type="ECO:0000313" key="13">
    <source>
        <dbReference type="Proteomes" id="UP000319040"/>
    </source>
</evidence>
<dbReference type="Pfam" id="PF03544">
    <property type="entry name" value="TonB_C"/>
    <property type="match status" value="1"/>
</dbReference>
<feature type="domain" description="TonB C-terminal" evidence="11">
    <location>
        <begin position="329"/>
        <end position="426"/>
    </location>
</feature>
<feature type="transmembrane region" description="Helical" evidence="10">
    <location>
        <begin position="99"/>
        <end position="121"/>
    </location>
</feature>
<dbReference type="PROSITE" id="PS52015">
    <property type="entry name" value="TONB_CTD"/>
    <property type="match status" value="1"/>
</dbReference>
<dbReference type="OrthoDB" id="9814002at2"/>
<dbReference type="PANTHER" id="PTHR33446:SF2">
    <property type="entry name" value="PROTEIN TONB"/>
    <property type="match status" value="1"/>
</dbReference>
<dbReference type="Pfam" id="PF05569">
    <property type="entry name" value="Peptidase_M56"/>
    <property type="match status" value="1"/>
</dbReference>
<organism evidence="12 13">
    <name type="scientific">Saccharicrinis carchari</name>
    <dbReference type="NCBI Taxonomy" id="1168039"/>
    <lineage>
        <taxon>Bacteria</taxon>
        <taxon>Pseudomonadati</taxon>
        <taxon>Bacteroidota</taxon>
        <taxon>Bacteroidia</taxon>
        <taxon>Marinilabiliales</taxon>
        <taxon>Marinilabiliaceae</taxon>
        <taxon>Saccharicrinis</taxon>
    </lineage>
</organism>
<keyword evidence="3" id="KW-0813">Transport</keyword>
<dbReference type="InterPro" id="IPR037682">
    <property type="entry name" value="TonB_C"/>
</dbReference>
<dbReference type="GO" id="GO:0098797">
    <property type="term" value="C:plasma membrane protein complex"/>
    <property type="evidence" value="ECO:0007669"/>
    <property type="project" value="TreeGrafter"/>
</dbReference>
<feature type="transmembrane region" description="Helical" evidence="10">
    <location>
        <begin position="268"/>
        <end position="287"/>
    </location>
</feature>
<feature type="transmembrane region" description="Helical" evidence="10">
    <location>
        <begin position="6"/>
        <end position="25"/>
    </location>
</feature>
<feature type="transmembrane region" description="Helical" evidence="10">
    <location>
        <begin position="37"/>
        <end position="56"/>
    </location>
</feature>
<dbReference type="InterPro" id="IPR051045">
    <property type="entry name" value="TonB-dependent_transducer"/>
</dbReference>
<dbReference type="PANTHER" id="PTHR33446">
    <property type="entry name" value="PROTEIN TONB-RELATED"/>
    <property type="match status" value="1"/>
</dbReference>
<evidence type="ECO:0000256" key="4">
    <source>
        <dbReference type="ARBA" id="ARBA00022475"/>
    </source>
</evidence>
<dbReference type="GO" id="GO:0015031">
    <property type="term" value="P:protein transport"/>
    <property type="evidence" value="ECO:0007669"/>
    <property type="project" value="UniProtKB-KW"/>
</dbReference>
<evidence type="ECO:0000256" key="8">
    <source>
        <dbReference type="ARBA" id="ARBA00022989"/>
    </source>
</evidence>
<accession>A0A521F1P9</accession>
<dbReference type="Proteomes" id="UP000319040">
    <property type="component" value="Unassembled WGS sequence"/>
</dbReference>
<keyword evidence="13" id="KW-1185">Reference proteome</keyword>
<dbReference type="Gene3D" id="3.30.1150.10">
    <property type="match status" value="1"/>
</dbReference>
<dbReference type="InterPro" id="IPR008756">
    <property type="entry name" value="Peptidase_M56"/>
</dbReference>
<reference evidence="12 13" key="1">
    <citation type="submission" date="2017-05" db="EMBL/GenBank/DDBJ databases">
        <authorList>
            <person name="Varghese N."/>
            <person name="Submissions S."/>
        </authorList>
    </citation>
    <scope>NUCLEOTIDE SEQUENCE [LARGE SCALE GENOMIC DNA]</scope>
    <source>
        <strain evidence="12 13">DSM 27040</strain>
    </source>
</reference>
<evidence type="ECO:0000256" key="7">
    <source>
        <dbReference type="ARBA" id="ARBA00022927"/>
    </source>
</evidence>
<evidence type="ECO:0000256" key="5">
    <source>
        <dbReference type="ARBA" id="ARBA00022519"/>
    </source>
</evidence>
<protein>
    <submittedName>
        <fullName evidence="12">Outer membrane transport energization protein TonB</fullName>
    </submittedName>
</protein>
<dbReference type="FunFam" id="3.30.1150.10:FF:000002">
    <property type="entry name" value="Energy transducer TonB"/>
    <property type="match status" value="1"/>
</dbReference>
<dbReference type="InterPro" id="IPR006260">
    <property type="entry name" value="TonB/TolA_C"/>
</dbReference>
<keyword evidence="6 10" id="KW-0812">Transmembrane</keyword>
<evidence type="ECO:0000256" key="6">
    <source>
        <dbReference type="ARBA" id="ARBA00022692"/>
    </source>
</evidence>
<comment type="subcellular location">
    <subcellularLocation>
        <location evidence="1">Cell inner membrane</location>
        <topology evidence="1">Single-pass membrane protein</topology>
        <orientation evidence="1">Periplasmic side</orientation>
    </subcellularLocation>
</comment>
<keyword evidence="8 10" id="KW-1133">Transmembrane helix</keyword>
<name>A0A521F1P9_SACCC</name>
<comment type="similarity">
    <text evidence="2">Belongs to the TonB family.</text>
</comment>
<keyword evidence="4" id="KW-1003">Cell membrane</keyword>
<dbReference type="RefSeq" id="WP_142534643.1">
    <property type="nucleotide sequence ID" value="NZ_FXTB01000013.1"/>
</dbReference>
<gene>
    <name evidence="12" type="ORF">SAMN06265379_11320</name>
</gene>